<sequence>MLAQQIQQTLSQIPGLELSSSNSTYPLVEYLVKSVAKLSLENTMLKEALAKAGRDSVASTNGADTHPVATETKEEDDQAADDDEKGPTFKLCHMVRCSRADSYFEDHPRMFQGDHKSDHLRGLRGHESIVTYLEKRKELAFAVIPTYICSCAGGQDYHVLAGYKNGKMLADSPLAAIATKRIVMTEALKKALVSIQKAHPDRFKGWDLARLPTDSYQPYFLFYVHHKTLIDLSSKSGLTEFEQKSVELICNWAAKDHEKDWAEADELLARGKITTKHYEKLFRPGELVLIPRIEAQGGTWAHQVGSFPWQKESGEIMDLEAWDFNGAFRKWETKVNLLDAMKLQSGGHHEKRDGEIDITALAMYPLRYAEPGTYNKLVARGNKFWNCRKTKIVAYCDPDSAVGEDDPQRFMVDYKMFLRMHPGKPLFKSMTDDLGPAATNAADPPSDDFLALLPPMIHAFDFSSKSWKHIKVDYITDVTWNKEAFKQLVVPEETKELIQASVMAHGQNMSASPDIIAGKGQGLLILLHGGPGTGKTLTAESIAETQERPLYRVTCGDIGIEPSEVEEYLKSVLAIGKAWGCVILLDEADVFLEERTMTDQKQNAIVSVFLRMLEYYDGILILTTNRVGTFDEAFKSRIHLALRYKNLDEEQRVEIWRNFIRRLAKTRERIDISDLELNVNKLARVELNGRQIRNVITLARYLARFRKQMLVYKHVQDAFASVVKFDEYLLQLRGSDDRWATEQRLR</sequence>
<dbReference type="Gene3D" id="3.40.50.300">
    <property type="entry name" value="P-loop containing nucleotide triphosphate hydrolases"/>
    <property type="match status" value="1"/>
</dbReference>
<dbReference type="InterPro" id="IPR027417">
    <property type="entry name" value="P-loop_NTPase"/>
</dbReference>
<feature type="compositionally biased region" description="Acidic residues" evidence="1">
    <location>
        <begin position="73"/>
        <end position="84"/>
    </location>
</feature>
<keyword evidence="4" id="KW-1185">Reference proteome</keyword>
<dbReference type="Pfam" id="PF23232">
    <property type="entry name" value="AAA_lid_13"/>
    <property type="match status" value="1"/>
</dbReference>
<dbReference type="Pfam" id="PF00004">
    <property type="entry name" value="AAA"/>
    <property type="match status" value="1"/>
</dbReference>
<dbReference type="SMART" id="SM00382">
    <property type="entry name" value="AAA"/>
    <property type="match status" value="1"/>
</dbReference>
<name>A0AAV9HH55_9PEZI</name>
<dbReference type="PANTHER" id="PTHR46411:SF2">
    <property type="entry name" value="AAA+ ATPASE DOMAIN-CONTAINING PROTEIN"/>
    <property type="match status" value="1"/>
</dbReference>
<proteinExistence type="predicted"/>
<dbReference type="PANTHER" id="PTHR46411">
    <property type="entry name" value="FAMILY ATPASE, PUTATIVE-RELATED"/>
    <property type="match status" value="1"/>
</dbReference>
<dbReference type="AlphaFoldDB" id="A0AAV9HH55"/>
<organism evidence="3 4">
    <name type="scientific">Cladorrhinum samala</name>
    <dbReference type="NCBI Taxonomy" id="585594"/>
    <lineage>
        <taxon>Eukaryota</taxon>
        <taxon>Fungi</taxon>
        <taxon>Dikarya</taxon>
        <taxon>Ascomycota</taxon>
        <taxon>Pezizomycotina</taxon>
        <taxon>Sordariomycetes</taxon>
        <taxon>Sordariomycetidae</taxon>
        <taxon>Sordariales</taxon>
        <taxon>Podosporaceae</taxon>
        <taxon>Cladorrhinum</taxon>
    </lineage>
</organism>
<gene>
    <name evidence="3" type="ORF">QBC42DRAFT_311581</name>
</gene>
<reference evidence="3" key="2">
    <citation type="submission" date="2023-06" db="EMBL/GenBank/DDBJ databases">
        <authorList>
            <consortium name="Lawrence Berkeley National Laboratory"/>
            <person name="Mondo S.J."/>
            <person name="Hensen N."/>
            <person name="Bonometti L."/>
            <person name="Westerberg I."/>
            <person name="Brannstrom I.O."/>
            <person name="Guillou S."/>
            <person name="Cros-Aarteil S."/>
            <person name="Calhoun S."/>
            <person name="Haridas S."/>
            <person name="Kuo A."/>
            <person name="Pangilinan J."/>
            <person name="Riley R."/>
            <person name="Labutti K."/>
            <person name="Andreopoulos B."/>
            <person name="Lipzen A."/>
            <person name="Chen C."/>
            <person name="Yanf M."/>
            <person name="Daum C."/>
            <person name="Ng V."/>
            <person name="Clum A."/>
            <person name="Steindorff A."/>
            <person name="Ohm R."/>
            <person name="Martin F."/>
            <person name="Silar P."/>
            <person name="Natvig D."/>
            <person name="Lalanne C."/>
            <person name="Gautier V."/>
            <person name="Ament-Velasquez S.L."/>
            <person name="Kruys A."/>
            <person name="Hutchinson M.I."/>
            <person name="Powell A.J."/>
            <person name="Barry K."/>
            <person name="Miller A.N."/>
            <person name="Grigoriev I.V."/>
            <person name="Debuchy R."/>
            <person name="Gladieux P."/>
            <person name="Thoren M.H."/>
            <person name="Johannesson H."/>
        </authorList>
    </citation>
    <scope>NUCLEOTIDE SEQUENCE</scope>
    <source>
        <strain evidence="3">PSN324</strain>
    </source>
</reference>
<evidence type="ECO:0000259" key="2">
    <source>
        <dbReference type="SMART" id="SM00382"/>
    </source>
</evidence>
<reference evidence="3" key="1">
    <citation type="journal article" date="2023" name="Mol. Phylogenet. Evol.">
        <title>Genome-scale phylogeny and comparative genomics of the fungal order Sordariales.</title>
        <authorList>
            <person name="Hensen N."/>
            <person name="Bonometti L."/>
            <person name="Westerberg I."/>
            <person name="Brannstrom I.O."/>
            <person name="Guillou S."/>
            <person name="Cros-Aarteil S."/>
            <person name="Calhoun S."/>
            <person name="Haridas S."/>
            <person name="Kuo A."/>
            <person name="Mondo S."/>
            <person name="Pangilinan J."/>
            <person name="Riley R."/>
            <person name="LaButti K."/>
            <person name="Andreopoulos B."/>
            <person name="Lipzen A."/>
            <person name="Chen C."/>
            <person name="Yan M."/>
            <person name="Daum C."/>
            <person name="Ng V."/>
            <person name="Clum A."/>
            <person name="Steindorff A."/>
            <person name="Ohm R.A."/>
            <person name="Martin F."/>
            <person name="Silar P."/>
            <person name="Natvig D.O."/>
            <person name="Lalanne C."/>
            <person name="Gautier V."/>
            <person name="Ament-Velasquez S.L."/>
            <person name="Kruys A."/>
            <person name="Hutchinson M.I."/>
            <person name="Powell A.J."/>
            <person name="Barry K."/>
            <person name="Miller A.N."/>
            <person name="Grigoriev I.V."/>
            <person name="Debuchy R."/>
            <person name="Gladieux P."/>
            <person name="Hiltunen Thoren M."/>
            <person name="Johannesson H."/>
        </authorList>
    </citation>
    <scope>NUCLEOTIDE SEQUENCE</scope>
    <source>
        <strain evidence="3">PSN324</strain>
    </source>
</reference>
<dbReference type="Proteomes" id="UP001321749">
    <property type="component" value="Unassembled WGS sequence"/>
</dbReference>
<evidence type="ECO:0000313" key="4">
    <source>
        <dbReference type="Proteomes" id="UP001321749"/>
    </source>
</evidence>
<protein>
    <submittedName>
        <fullName evidence="3">P-loop containing nucleoside triphosphate hydrolase protein</fullName>
    </submittedName>
</protein>
<dbReference type="GO" id="GO:0005524">
    <property type="term" value="F:ATP binding"/>
    <property type="evidence" value="ECO:0007669"/>
    <property type="project" value="InterPro"/>
</dbReference>
<feature type="domain" description="AAA+ ATPase" evidence="2">
    <location>
        <begin position="521"/>
        <end position="648"/>
    </location>
</feature>
<dbReference type="InterPro" id="IPR003959">
    <property type="entry name" value="ATPase_AAA_core"/>
</dbReference>
<dbReference type="GO" id="GO:0016887">
    <property type="term" value="F:ATP hydrolysis activity"/>
    <property type="evidence" value="ECO:0007669"/>
    <property type="project" value="InterPro"/>
</dbReference>
<dbReference type="CDD" id="cd19481">
    <property type="entry name" value="RecA-like_protease"/>
    <property type="match status" value="1"/>
</dbReference>
<dbReference type="InterPro" id="IPR003593">
    <property type="entry name" value="AAA+_ATPase"/>
</dbReference>
<keyword evidence="3" id="KW-0378">Hydrolase</keyword>
<dbReference type="SUPFAM" id="SSF52540">
    <property type="entry name" value="P-loop containing nucleoside triphosphate hydrolases"/>
    <property type="match status" value="1"/>
</dbReference>
<evidence type="ECO:0000256" key="1">
    <source>
        <dbReference type="SAM" id="MobiDB-lite"/>
    </source>
</evidence>
<dbReference type="EMBL" id="MU865036">
    <property type="protein sequence ID" value="KAK4459450.1"/>
    <property type="molecule type" value="Genomic_DNA"/>
</dbReference>
<feature type="region of interest" description="Disordered" evidence="1">
    <location>
        <begin position="51"/>
        <end position="85"/>
    </location>
</feature>
<comment type="caution">
    <text evidence="3">The sequence shown here is derived from an EMBL/GenBank/DDBJ whole genome shotgun (WGS) entry which is preliminary data.</text>
</comment>
<evidence type="ECO:0000313" key="3">
    <source>
        <dbReference type="EMBL" id="KAK4459450.1"/>
    </source>
</evidence>
<dbReference type="InterPro" id="IPR056599">
    <property type="entry name" value="AAA_lid_fung"/>
</dbReference>
<accession>A0AAV9HH55</accession>